<dbReference type="EMBL" id="CAFBPU010000049">
    <property type="protein sequence ID" value="CAB5037966.1"/>
    <property type="molecule type" value="Genomic_DNA"/>
</dbReference>
<dbReference type="InterPro" id="IPR016039">
    <property type="entry name" value="Thiolase-like"/>
</dbReference>
<evidence type="ECO:0000259" key="2">
    <source>
        <dbReference type="Pfam" id="PF22691"/>
    </source>
</evidence>
<name>A0A6J7SAC5_9ZZZZ</name>
<gene>
    <name evidence="3" type="ORF">UFOPK4150_01916</name>
</gene>
<dbReference type="Gene3D" id="3.40.47.10">
    <property type="match status" value="1"/>
</dbReference>
<proteinExistence type="predicted"/>
<feature type="domain" description="Thiolase N-terminal" evidence="1">
    <location>
        <begin position="13"/>
        <end position="171"/>
    </location>
</feature>
<reference evidence="3" key="1">
    <citation type="submission" date="2020-05" db="EMBL/GenBank/DDBJ databases">
        <authorList>
            <person name="Chiriac C."/>
            <person name="Salcher M."/>
            <person name="Ghai R."/>
            <person name="Kavagutti S V."/>
        </authorList>
    </citation>
    <scope>NUCLEOTIDE SEQUENCE</scope>
</reference>
<dbReference type="CDD" id="cd00829">
    <property type="entry name" value="SCP-x_thiolase"/>
    <property type="match status" value="1"/>
</dbReference>
<sequence>MAGVGIHPFGRFDKSYRAMGAHAARDALADANMTVDELDLVLVANVGAEMAKGQNVLDLVGRPGIPVFNVEAACASSAGALYVAASLIESGAARAVMCIGVEKAPRGFVANSGFEEWQILAGLGVNPVYFALEAQELLLTTDATLDDLADISVKNHLHGSLNPNAMFRREVSRDEVLASRQVCPPLTLLMLCAPNEGAAAAILVSRDFAQRRQLASGVRIRGVAAVSRSANDWFVPAVARQTTGRTSISARAAHLAYEQAGIGPEDVDLVECQDTDSASELLAYRDLGLCPPGDEAKLFRSGNTGLGGSLPVNPSGGLLSKGEPLGASGLGQIHELTLQLRGQAGPRQVPEAKIGIGHVMGAGHNASVVVMSRD</sequence>
<dbReference type="Pfam" id="PF22691">
    <property type="entry name" value="Thiolase_C_1"/>
    <property type="match status" value="1"/>
</dbReference>
<dbReference type="InterPro" id="IPR055140">
    <property type="entry name" value="Thiolase_C_2"/>
</dbReference>
<dbReference type="InterPro" id="IPR020616">
    <property type="entry name" value="Thiolase_N"/>
</dbReference>
<protein>
    <submittedName>
        <fullName evidence="3">Unannotated protein</fullName>
    </submittedName>
</protein>
<dbReference type="InterPro" id="IPR002155">
    <property type="entry name" value="Thiolase"/>
</dbReference>
<dbReference type="GO" id="GO:0016747">
    <property type="term" value="F:acyltransferase activity, transferring groups other than amino-acyl groups"/>
    <property type="evidence" value="ECO:0007669"/>
    <property type="project" value="InterPro"/>
</dbReference>
<dbReference type="PIRSF" id="PIRSF000429">
    <property type="entry name" value="Ac-CoA_Ac_transf"/>
    <property type="match status" value="1"/>
</dbReference>
<dbReference type="Pfam" id="PF00108">
    <property type="entry name" value="Thiolase_N"/>
    <property type="match status" value="1"/>
</dbReference>
<dbReference type="PANTHER" id="PTHR42870:SF1">
    <property type="entry name" value="NON-SPECIFIC LIPID-TRANSFER PROTEIN-LIKE 2"/>
    <property type="match status" value="1"/>
</dbReference>
<dbReference type="SUPFAM" id="SSF53901">
    <property type="entry name" value="Thiolase-like"/>
    <property type="match status" value="1"/>
</dbReference>
<feature type="domain" description="Thiolase C-terminal" evidence="2">
    <location>
        <begin position="246"/>
        <end position="370"/>
    </location>
</feature>
<accession>A0A6J7SAC5</accession>
<evidence type="ECO:0000313" key="3">
    <source>
        <dbReference type="EMBL" id="CAB5037966.1"/>
    </source>
</evidence>
<organism evidence="3">
    <name type="scientific">freshwater metagenome</name>
    <dbReference type="NCBI Taxonomy" id="449393"/>
    <lineage>
        <taxon>unclassified sequences</taxon>
        <taxon>metagenomes</taxon>
        <taxon>ecological metagenomes</taxon>
    </lineage>
</organism>
<dbReference type="PANTHER" id="PTHR42870">
    <property type="entry name" value="ACETYL-COA C-ACETYLTRANSFERASE"/>
    <property type="match status" value="1"/>
</dbReference>
<dbReference type="AlphaFoldDB" id="A0A6J7SAC5"/>
<evidence type="ECO:0000259" key="1">
    <source>
        <dbReference type="Pfam" id="PF00108"/>
    </source>
</evidence>